<evidence type="ECO:0000313" key="4">
    <source>
        <dbReference type="Proteomes" id="UP001055439"/>
    </source>
</evidence>
<reference evidence="3" key="1">
    <citation type="submission" date="2022-05" db="EMBL/GenBank/DDBJ databases">
        <title>The Musa troglodytarum L. genome provides insights into the mechanism of non-climacteric behaviour and enrichment of carotenoids.</title>
        <authorList>
            <person name="Wang J."/>
        </authorList>
    </citation>
    <scope>NUCLEOTIDE SEQUENCE</scope>
    <source>
        <tissue evidence="3">Leaf</tissue>
    </source>
</reference>
<feature type="region of interest" description="Disordered" evidence="1">
    <location>
        <begin position="1"/>
        <end position="22"/>
    </location>
</feature>
<dbReference type="PANTHER" id="PTHR31960">
    <property type="entry name" value="F-BOX PROTEIN PP2-A15"/>
    <property type="match status" value="1"/>
</dbReference>
<dbReference type="CDD" id="cd22162">
    <property type="entry name" value="F-box_AtSKIP3-like"/>
    <property type="match status" value="1"/>
</dbReference>
<dbReference type="Pfam" id="PF14299">
    <property type="entry name" value="PP2"/>
    <property type="match status" value="1"/>
</dbReference>
<dbReference type="PANTHER" id="PTHR31960:SF20">
    <property type="entry name" value="OS09G0525300 PROTEIN"/>
    <property type="match status" value="1"/>
</dbReference>
<proteinExistence type="predicted"/>
<dbReference type="InterPro" id="IPR025886">
    <property type="entry name" value="PP2-like"/>
</dbReference>
<dbReference type="SUPFAM" id="SSF81383">
    <property type="entry name" value="F-box domain"/>
    <property type="match status" value="1"/>
</dbReference>
<dbReference type="InterPro" id="IPR036047">
    <property type="entry name" value="F-box-like_dom_sf"/>
</dbReference>
<dbReference type="OrthoDB" id="730052at2759"/>
<dbReference type="EMBL" id="CP097509">
    <property type="protein sequence ID" value="URE20941.1"/>
    <property type="molecule type" value="Genomic_DNA"/>
</dbReference>
<evidence type="ECO:0000313" key="3">
    <source>
        <dbReference type="EMBL" id="URE20941.1"/>
    </source>
</evidence>
<dbReference type="InterPro" id="IPR001810">
    <property type="entry name" value="F-box_dom"/>
</dbReference>
<dbReference type="Pfam" id="PF12937">
    <property type="entry name" value="F-box-like"/>
    <property type="match status" value="1"/>
</dbReference>
<dbReference type="PROSITE" id="PS50181">
    <property type="entry name" value="FBOX"/>
    <property type="match status" value="1"/>
</dbReference>
<gene>
    <name evidence="3" type="ORF">MUK42_11098</name>
</gene>
<sequence length="300" mass="32934">MGAGMSSDSGPEGVSGGGGGGGGPTGLGTLPEGCVAEIMLRLEPAEICRLARLCRTFCGAASADLVWETKLPRNYRYLLGKASGDDNSEGRRLTKKEIFALLCRRNAFGGANMEFCLEKKRGLICMWISSKALSITGIGDRRYWNFIPTAESSLSCRFETVAYLHQIWWLEVRGEVEFCFPEGTYSLYFRLHLGRATKRLGRRVCSPEHVHGWDIKPVRFMLSTSDGQLAQSKCYLDEPGSWIHYHVGDFVSRSSDTPIGVKFSMTQIDCTHTKGGLCVDSVLIWPQGFGGPPTASCPLL</sequence>
<feature type="compositionally biased region" description="Gly residues" evidence="1">
    <location>
        <begin position="13"/>
        <end position="22"/>
    </location>
</feature>
<dbReference type="SMART" id="SM00256">
    <property type="entry name" value="FBOX"/>
    <property type="match status" value="1"/>
</dbReference>
<dbReference type="Proteomes" id="UP001055439">
    <property type="component" value="Chromosome 7"/>
</dbReference>
<name>A0A9E7GT91_9LILI</name>
<dbReference type="Gene3D" id="1.20.1280.50">
    <property type="match status" value="1"/>
</dbReference>
<organism evidence="3 4">
    <name type="scientific">Musa troglodytarum</name>
    <name type="common">fe'i banana</name>
    <dbReference type="NCBI Taxonomy" id="320322"/>
    <lineage>
        <taxon>Eukaryota</taxon>
        <taxon>Viridiplantae</taxon>
        <taxon>Streptophyta</taxon>
        <taxon>Embryophyta</taxon>
        <taxon>Tracheophyta</taxon>
        <taxon>Spermatophyta</taxon>
        <taxon>Magnoliopsida</taxon>
        <taxon>Liliopsida</taxon>
        <taxon>Zingiberales</taxon>
        <taxon>Musaceae</taxon>
        <taxon>Musa</taxon>
    </lineage>
</organism>
<evidence type="ECO:0000259" key="2">
    <source>
        <dbReference type="PROSITE" id="PS50181"/>
    </source>
</evidence>
<dbReference type="AlphaFoldDB" id="A0A9E7GT91"/>
<keyword evidence="4" id="KW-1185">Reference proteome</keyword>
<feature type="domain" description="F-box" evidence="2">
    <location>
        <begin position="24"/>
        <end position="70"/>
    </location>
</feature>
<accession>A0A9E7GT91</accession>
<evidence type="ECO:0000256" key="1">
    <source>
        <dbReference type="SAM" id="MobiDB-lite"/>
    </source>
</evidence>
<protein>
    <submittedName>
        <fullName evidence="3">F-box protein</fullName>
    </submittedName>
</protein>